<sequence length="506" mass="57404">MPWATGVKKVLVSTSTLDNPSVASIRLAYHKYTNQGCISLGINAESGNSSGQNSLLFRISPESVKTCRLILVSDETLCPEYFITRLQTRAKNVRDISLLILELDRALAEETVLCPSNLPSPLPAAHRDLNFAAFARICESKSLRIYFGRQQFRDHELGILRTFVHDLNTKTLKAVSSNEARQGRVERRWKGLSVWLDKPPDYEESASERVQQVNPPPYHDKSKLARAGEKRPRGTFNSNILLYFIFYNNHSSLPPEDDGRKRPLLIFPESPCRPTEVNTPSPPPSPASIRATDFTRHSPPRRTERDTLARFEHMLYGASDDLIRKLLIRLVCRCLPAISDDFEGNLLSDSEKAILTKIELIERHLERLIDAKIKSILETHILKEIVQEIVDSALSECCDKVLDECAMHKTEFSEHVDDSKTDLRITADDCMKEMEEHAQKHMDEIEEQAQQYMHRIEDQAAEAEMSAKKTGLNLKRWLETSAQSLPASKTRPSQGVLSTKGRRSSF</sequence>
<dbReference type="OrthoDB" id="3891782at2759"/>
<evidence type="ECO:0000256" key="2">
    <source>
        <dbReference type="SAM" id="MobiDB-lite"/>
    </source>
</evidence>
<accession>A0A319DNR2</accession>
<keyword evidence="4" id="KW-1185">Reference proteome</keyword>
<gene>
    <name evidence="3" type="ORF">BO71DRAFT_369513</name>
</gene>
<reference evidence="3 4" key="1">
    <citation type="submission" date="2018-02" db="EMBL/GenBank/DDBJ databases">
        <title>The genomes of Aspergillus section Nigri reveals drivers in fungal speciation.</title>
        <authorList>
            <consortium name="DOE Joint Genome Institute"/>
            <person name="Vesth T.C."/>
            <person name="Nybo J."/>
            <person name="Theobald S."/>
            <person name="Brandl J."/>
            <person name="Frisvad J.C."/>
            <person name="Nielsen K.F."/>
            <person name="Lyhne E.K."/>
            <person name="Kogle M.E."/>
            <person name="Kuo A."/>
            <person name="Riley R."/>
            <person name="Clum A."/>
            <person name="Nolan M."/>
            <person name="Lipzen A."/>
            <person name="Salamov A."/>
            <person name="Henrissat B."/>
            <person name="Wiebenga A."/>
            <person name="De vries R.P."/>
            <person name="Grigoriev I.V."/>
            <person name="Mortensen U.H."/>
            <person name="Andersen M.R."/>
            <person name="Baker S.E."/>
        </authorList>
    </citation>
    <scope>NUCLEOTIDE SEQUENCE [LARGE SCALE GENOMIC DNA]</scope>
    <source>
        <strain evidence="3 4">CBS 707.79</strain>
    </source>
</reference>
<dbReference type="AlphaFoldDB" id="A0A319DNR2"/>
<dbReference type="EMBL" id="KZ825804">
    <property type="protein sequence ID" value="PYH99206.1"/>
    <property type="molecule type" value="Genomic_DNA"/>
</dbReference>
<keyword evidence="1" id="KW-0175">Coiled coil</keyword>
<evidence type="ECO:0000313" key="4">
    <source>
        <dbReference type="Proteomes" id="UP000247810"/>
    </source>
</evidence>
<feature type="compositionally biased region" description="Basic and acidic residues" evidence="2">
    <location>
        <begin position="293"/>
        <end position="303"/>
    </location>
</feature>
<evidence type="ECO:0000313" key="3">
    <source>
        <dbReference type="EMBL" id="PYH99206.1"/>
    </source>
</evidence>
<proteinExistence type="predicted"/>
<feature type="region of interest" description="Disordered" evidence="2">
    <location>
        <begin position="203"/>
        <end position="231"/>
    </location>
</feature>
<dbReference type="Proteomes" id="UP000247810">
    <property type="component" value="Unassembled WGS sequence"/>
</dbReference>
<name>A0A319DNR2_9EURO</name>
<feature type="region of interest" description="Disordered" evidence="2">
    <location>
        <begin position="270"/>
        <end position="303"/>
    </location>
</feature>
<organism evidence="3 4">
    <name type="scientific">Aspergillus ellipticus CBS 707.79</name>
    <dbReference type="NCBI Taxonomy" id="1448320"/>
    <lineage>
        <taxon>Eukaryota</taxon>
        <taxon>Fungi</taxon>
        <taxon>Dikarya</taxon>
        <taxon>Ascomycota</taxon>
        <taxon>Pezizomycotina</taxon>
        <taxon>Eurotiomycetes</taxon>
        <taxon>Eurotiomycetidae</taxon>
        <taxon>Eurotiales</taxon>
        <taxon>Aspergillaceae</taxon>
        <taxon>Aspergillus</taxon>
        <taxon>Aspergillus subgen. Circumdati</taxon>
    </lineage>
</organism>
<evidence type="ECO:0000256" key="1">
    <source>
        <dbReference type="SAM" id="Coils"/>
    </source>
</evidence>
<feature type="compositionally biased region" description="Polar residues" evidence="2">
    <location>
        <begin position="481"/>
        <end position="497"/>
    </location>
</feature>
<protein>
    <submittedName>
        <fullName evidence="3">Uncharacterized protein</fullName>
    </submittedName>
</protein>
<feature type="region of interest" description="Disordered" evidence="2">
    <location>
        <begin position="481"/>
        <end position="506"/>
    </location>
</feature>
<feature type="coiled-coil region" evidence="1">
    <location>
        <begin position="431"/>
        <end position="462"/>
    </location>
</feature>
<dbReference type="VEuPathDB" id="FungiDB:BO71DRAFT_369513"/>
<feature type="compositionally biased region" description="Basic and acidic residues" evidence="2">
    <location>
        <begin position="218"/>
        <end position="231"/>
    </location>
</feature>